<dbReference type="Proteomes" id="UP001322277">
    <property type="component" value="Chromosome 8"/>
</dbReference>
<name>A0AAX4IV81_9PEZI</name>
<accession>A0AAX4IV81</accession>
<dbReference type="KEGG" id="cdet:87948674"/>
<evidence type="ECO:0000313" key="1">
    <source>
        <dbReference type="EMBL" id="WQF87160.1"/>
    </source>
</evidence>
<proteinExistence type="predicted"/>
<evidence type="ECO:0000313" key="2">
    <source>
        <dbReference type="Proteomes" id="UP001322277"/>
    </source>
</evidence>
<keyword evidence="2" id="KW-1185">Reference proteome</keyword>
<sequence length="151" mass="17220">MTGSTHLDVNYRIEEAPTPKPLFSCSFKLLTTVYRGTSSKSAHRLTQLSSPQVGKQRQLAFAADCSAIQPMHLGLTLHTESHKTTNPWKYRNHARCVVHDLEPLRCELTKLMMPHPAPELLRTRPVYQDKWACRALGIYHFRHAICQITEG</sequence>
<dbReference type="GeneID" id="87948674"/>
<reference evidence="2" key="1">
    <citation type="journal article" date="2023" name="bioRxiv">
        <title>Complete genome of the Medicago anthracnose fungus, Colletotrichum destructivum, reveals a mini-chromosome-like region within a core chromosome.</title>
        <authorList>
            <person name="Lapalu N."/>
            <person name="Simon A."/>
            <person name="Lu A."/>
            <person name="Plaumann P.-L."/>
            <person name="Amselem J."/>
            <person name="Pigne S."/>
            <person name="Auger A."/>
            <person name="Koch C."/>
            <person name="Dallery J.-F."/>
            <person name="O'Connell R.J."/>
        </authorList>
    </citation>
    <scope>NUCLEOTIDE SEQUENCE [LARGE SCALE GENOMIC DNA]</scope>
    <source>
        <strain evidence="2">CBS 520.97</strain>
    </source>
</reference>
<protein>
    <submittedName>
        <fullName evidence="1">Uncharacterized protein</fullName>
    </submittedName>
</protein>
<dbReference type="RefSeq" id="XP_062784381.1">
    <property type="nucleotide sequence ID" value="XM_062928330.1"/>
</dbReference>
<dbReference type="EMBL" id="CP137312">
    <property type="protein sequence ID" value="WQF87160.1"/>
    <property type="molecule type" value="Genomic_DNA"/>
</dbReference>
<gene>
    <name evidence="1" type="ORF">CDEST_12174</name>
</gene>
<organism evidence="1 2">
    <name type="scientific">Colletotrichum destructivum</name>
    <dbReference type="NCBI Taxonomy" id="34406"/>
    <lineage>
        <taxon>Eukaryota</taxon>
        <taxon>Fungi</taxon>
        <taxon>Dikarya</taxon>
        <taxon>Ascomycota</taxon>
        <taxon>Pezizomycotina</taxon>
        <taxon>Sordariomycetes</taxon>
        <taxon>Hypocreomycetidae</taxon>
        <taxon>Glomerellales</taxon>
        <taxon>Glomerellaceae</taxon>
        <taxon>Colletotrichum</taxon>
        <taxon>Colletotrichum destructivum species complex</taxon>
    </lineage>
</organism>
<dbReference type="AlphaFoldDB" id="A0AAX4IV81"/>